<dbReference type="OrthoDB" id="3530768at2759"/>
<name>A0A317VD32_ASPEC</name>
<evidence type="ECO:0000313" key="2">
    <source>
        <dbReference type="Proteomes" id="UP000246171"/>
    </source>
</evidence>
<protein>
    <submittedName>
        <fullName evidence="1">Uncharacterized protein</fullName>
    </submittedName>
</protein>
<proteinExistence type="predicted"/>
<dbReference type="GeneID" id="37049574"/>
<accession>A0A317VD32</accession>
<feature type="non-terminal residue" evidence="1">
    <location>
        <position position="1"/>
    </location>
</feature>
<dbReference type="RefSeq" id="XP_025387129.1">
    <property type="nucleotide sequence ID" value="XM_025527612.1"/>
</dbReference>
<organism evidence="1 2">
    <name type="scientific">Aspergillus eucalypticola (strain CBS 122712 / IBT 29274)</name>
    <dbReference type="NCBI Taxonomy" id="1448314"/>
    <lineage>
        <taxon>Eukaryota</taxon>
        <taxon>Fungi</taxon>
        <taxon>Dikarya</taxon>
        <taxon>Ascomycota</taxon>
        <taxon>Pezizomycotina</taxon>
        <taxon>Eurotiomycetes</taxon>
        <taxon>Eurotiomycetidae</taxon>
        <taxon>Eurotiales</taxon>
        <taxon>Aspergillaceae</taxon>
        <taxon>Aspergillus</taxon>
        <taxon>Aspergillus subgen. Circumdati</taxon>
    </lineage>
</organism>
<reference evidence="1" key="1">
    <citation type="submission" date="2016-12" db="EMBL/GenBank/DDBJ databases">
        <title>The genomes of Aspergillus section Nigri reveals drivers in fungal speciation.</title>
        <authorList>
            <consortium name="DOE Joint Genome Institute"/>
            <person name="Vesth T.C."/>
            <person name="Nybo J."/>
            <person name="Theobald S."/>
            <person name="Brandl J."/>
            <person name="Frisvad J.C."/>
            <person name="Nielsen K.F."/>
            <person name="Lyhne E.K."/>
            <person name="Kogle M.E."/>
            <person name="Kuo A."/>
            <person name="Riley R."/>
            <person name="Clum A."/>
            <person name="Nolan M."/>
            <person name="Lipzen A."/>
            <person name="Salamov A."/>
            <person name="Henrissat B."/>
            <person name="Wiebenga A."/>
            <person name="De vries R.P."/>
            <person name="Grigoriev I.V."/>
            <person name="Mortensen U.H."/>
            <person name="Andersen M.R."/>
            <person name="Baker S.E."/>
        </authorList>
    </citation>
    <scope>NUCLEOTIDE SEQUENCE</scope>
    <source>
        <strain evidence="1">CBS 122712</strain>
    </source>
</reference>
<sequence>RLPAQSLEAFLNSVITLAKKTREQPSAQEILGKLNSLQLIAENITLIKNTVNNILASPAPMPLNAATRIASWADVVRSGTPSYPSTPNSRASTTASIKNRKTIIKLDINSTAILRKISPEDLRKQINNILKSRINLLGKAPHIITAK</sequence>
<gene>
    <name evidence="1" type="ORF">BO83DRAFT_315242</name>
</gene>
<comment type="caution">
    <text evidence="1">The sequence shown here is derived from an EMBL/GenBank/DDBJ whole genome shotgun (WGS) entry which is preliminary data.</text>
</comment>
<dbReference type="VEuPathDB" id="FungiDB:BO83DRAFT_315242"/>
<keyword evidence="2" id="KW-1185">Reference proteome</keyword>
<dbReference type="AlphaFoldDB" id="A0A317VD32"/>
<evidence type="ECO:0000313" key="1">
    <source>
        <dbReference type="EMBL" id="PWY70792.1"/>
    </source>
</evidence>
<dbReference type="Proteomes" id="UP000246171">
    <property type="component" value="Unassembled WGS sequence"/>
</dbReference>
<dbReference type="EMBL" id="MSFU01000016">
    <property type="protein sequence ID" value="PWY70792.1"/>
    <property type="molecule type" value="Genomic_DNA"/>
</dbReference>